<protein>
    <submittedName>
        <fullName evidence="2">VOC family protein</fullName>
    </submittedName>
</protein>
<dbReference type="EMBL" id="SWCI01000001">
    <property type="protein sequence ID" value="TKB51587.1"/>
    <property type="molecule type" value="Genomic_DNA"/>
</dbReference>
<keyword evidence="3" id="KW-1185">Reference proteome</keyword>
<organism evidence="2 3">
    <name type="scientific">Ferrimonas sediminicola</name>
    <dbReference type="NCBI Taxonomy" id="2569538"/>
    <lineage>
        <taxon>Bacteria</taxon>
        <taxon>Pseudomonadati</taxon>
        <taxon>Pseudomonadota</taxon>
        <taxon>Gammaproteobacteria</taxon>
        <taxon>Alteromonadales</taxon>
        <taxon>Ferrimonadaceae</taxon>
        <taxon>Ferrimonas</taxon>
    </lineage>
</organism>
<dbReference type="Pfam" id="PF18029">
    <property type="entry name" value="Glyoxalase_6"/>
    <property type="match status" value="1"/>
</dbReference>
<evidence type="ECO:0000259" key="1">
    <source>
        <dbReference type="PROSITE" id="PS51819"/>
    </source>
</evidence>
<dbReference type="SUPFAM" id="SSF54593">
    <property type="entry name" value="Glyoxalase/Bleomycin resistance protein/Dihydroxybiphenyl dioxygenase"/>
    <property type="match status" value="1"/>
</dbReference>
<dbReference type="InterPro" id="IPR052164">
    <property type="entry name" value="Anthracycline_SecMetBiosynth"/>
</dbReference>
<feature type="domain" description="VOC" evidence="1">
    <location>
        <begin position="6"/>
        <end position="120"/>
    </location>
</feature>
<reference evidence="2 3" key="1">
    <citation type="submission" date="2019-04" db="EMBL/GenBank/DDBJ databases">
        <authorList>
            <person name="Hwang J.C."/>
        </authorList>
    </citation>
    <scope>NUCLEOTIDE SEQUENCE [LARGE SCALE GENOMIC DNA]</scope>
    <source>
        <strain evidence="2 3">IMCC35001</strain>
    </source>
</reference>
<proteinExistence type="predicted"/>
<dbReference type="InterPro" id="IPR037523">
    <property type="entry name" value="VOC_core"/>
</dbReference>
<dbReference type="Gene3D" id="3.10.180.10">
    <property type="entry name" value="2,3-Dihydroxybiphenyl 1,2-Dioxygenase, domain 1"/>
    <property type="match status" value="1"/>
</dbReference>
<dbReference type="InterPro" id="IPR041581">
    <property type="entry name" value="Glyoxalase_6"/>
</dbReference>
<name>A0A4U1BLQ0_9GAMM</name>
<comment type="caution">
    <text evidence="2">The sequence shown here is derived from an EMBL/GenBank/DDBJ whole genome shotgun (WGS) entry which is preliminary data.</text>
</comment>
<accession>A0A4U1BLQ0</accession>
<dbReference type="AlphaFoldDB" id="A0A4U1BLQ0"/>
<dbReference type="InterPro" id="IPR029068">
    <property type="entry name" value="Glyas_Bleomycin-R_OHBP_Dase"/>
</dbReference>
<evidence type="ECO:0000313" key="2">
    <source>
        <dbReference type="EMBL" id="TKB51587.1"/>
    </source>
</evidence>
<dbReference type="PROSITE" id="PS51819">
    <property type="entry name" value="VOC"/>
    <property type="match status" value="1"/>
</dbReference>
<dbReference type="PANTHER" id="PTHR33993">
    <property type="entry name" value="GLYOXALASE-RELATED"/>
    <property type="match status" value="1"/>
</dbReference>
<dbReference type="OrthoDB" id="9799428at2"/>
<evidence type="ECO:0000313" key="3">
    <source>
        <dbReference type="Proteomes" id="UP000305674"/>
    </source>
</evidence>
<dbReference type="PANTHER" id="PTHR33993:SF5">
    <property type="entry name" value="GLYOXALASE"/>
    <property type="match status" value="1"/>
</dbReference>
<dbReference type="Proteomes" id="UP000305674">
    <property type="component" value="Unassembled WGS sequence"/>
</dbReference>
<gene>
    <name evidence="2" type="ORF">FCL40_03250</name>
</gene>
<dbReference type="RefSeq" id="WP_136851290.1">
    <property type="nucleotide sequence ID" value="NZ_SWCI01000001.1"/>
</dbReference>
<sequence>MAKVLGVGGIFFKSQNPKLLGQWYRDHLGMEVGEYGADFSPGAMPENGLTVWCPFAEESEYFQPSARSYMFNLVVDDLAGALCQVEAGGGELVGEIVKESYGQFGWFIDPEGNKVELWQPA</sequence>